<dbReference type="InterPro" id="IPR011059">
    <property type="entry name" value="Metal-dep_hydrolase_composite"/>
</dbReference>
<evidence type="ECO:0000256" key="1">
    <source>
        <dbReference type="ARBA" id="ARBA00022801"/>
    </source>
</evidence>
<dbReference type="SUPFAM" id="SSF51556">
    <property type="entry name" value="Metallo-dependent hydrolases"/>
    <property type="match status" value="1"/>
</dbReference>
<comment type="caution">
    <text evidence="3">The sequence shown here is derived from an EMBL/GenBank/DDBJ whole genome shotgun (WGS) entry which is preliminary data.</text>
</comment>
<keyword evidence="1" id="KW-0378">Hydrolase</keyword>
<organism evidence="3 4">
    <name type="scientific">Rhodofomes roseus</name>
    <dbReference type="NCBI Taxonomy" id="34475"/>
    <lineage>
        <taxon>Eukaryota</taxon>
        <taxon>Fungi</taxon>
        <taxon>Dikarya</taxon>
        <taxon>Basidiomycota</taxon>
        <taxon>Agaricomycotina</taxon>
        <taxon>Agaricomycetes</taxon>
        <taxon>Polyporales</taxon>
        <taxon>Rhodofomes</taxon>
    </lineage>
</organism>
<gene>
    <name evidence="3" type="ORF">EVJ58_g10473</name>
</gene>
<dbReference type="SUPFAM" id="SSF51338">
    <property type="entry name" value="Composite domain of metallo-dependent hydrolases"/>
    <property type="match status" value="1"/>
</dbReference>
<proteinExistence type="predicted"/>
<accession>A0A4Y9XND6</accession>
<evidence type="ECO:0000313" key="3">
    <source>
        <dbReference type="EMBL" id="TFY51610.1"/>
    </source>
</evidence>
<dbReference type="EMBL" id="SEKV01001146">
    <property type="protein sequence ID" value="TFY51610.1"/>
    <property type="molecule type" value="Genomic_DNA"/>
</dbReference>
<dbReference type="Gene3D" id="3.20.20.140">
    <property type="entry name" value="Metal-dependent hydrolases"/>
    <property type="match status" value="1"/>
</dbReference>
<dbReference type="InterPro" id="IPR006680">
    <property type="entry name" value="Amidohydro-rel"/>
</dbReference>
<feature type="non-terminal residue" evidence="3">
    <location>
        <position position="1"/>
    </location>
</feature>
<evidence type="ECO:0000313" key="4">
    <source>
        <dbReference type="Proteomes" id="UP000298390"/>
    </source>
</evidence>
<dbReference type="Pfam" id="PF01979">
    <property type="entry name" value="Amidohydro_1"/>
    <property type="match status" value="1"/>
</dbReference>
<sequence>QTPILRALASTDDLNLRKGKVEEAFERPFYELIVDGIHSHPNSVRLAYSSYPDGCILITDAMKILDPHLHDGVHEWRDGKRFVKEGDKLYLEGTDTLAGSVVTLDKCVRNFSRFTGCSLGEAIKCATFNPARCLGIENKKGTLRSGADADLVVLDRKGNVLSTWVKGKEVWTKN</sequence>
<dbReference type="GO" id="GO:0008448">
    <property type="term" value="F:N-acetylglucosamine-6-phosphate deacetylase activity"/>
    <property type="evidence" value="ECO:0007669"/>
    <property type="project" value="TreeGrafter"/>
</dbReference>
<protein>
    <recommendedName>
        <fullName evidence="2">Amidohydrolase-related domain-containing protein</fullName>
    </recommendedName>
</protein>
<dbReference type="InterPro" id="IPR032466">
    <property type="entry name" value="Metal_Hydrolase"/>
</dbReference>
<name>A0A4Y9XND6_9APHY</name>
<dbReference type="PANTHER" id="PTHR11113">
    <property type="entry name" value="N-ACETYLGLUCOSAMINE-6-PHOSPHATE DEACETYLASE"/>
    <property type="match status" value="1"/>
</dbReference>
<dbReference type="PANTHER" id="PTHR11113:SF14">
    <property type="entry name" value="N-ACETYLGLUCOSAMINE-6-PHOSPHATE DEACETYLASE"/>
    <property type="match status" value="1"/>
</dbReference>
<dbReference type="Proteomes" id="UP000298390">
    <property type="component" value="Unassembled WGS sequence"/>
</dbReference>
<dbReference type="GO" id="GO:0006046">
    <property type="term" value="P:N-acetylglucosamine catabolic process"/>
    <property type="evidence" value="ECO:0007669"/>
    <property type="project" value="TreeGrafter"/>
</dbReference>
<dbReference type="AlphaFoldDB" id="A0A4Y9XND6"/>
<reference evidence="3 4" key="1">
    <citation type="submission" date="2019-01" db="EMBL/GenBank/DDBJ databases">
        <title>Genome sequencing of the rare red list fungi Fomitopsis rosea.</title>
        <authorList>
            <person name="Buettner E."/>
            <person name="Kellner H."/>
        </authorList>
    </citation>
    <scope>NUCLEOTIDE SEQUENCE [LARGE SCALE GENOMIC DNA]</scope>
    <source>
        <strain evidence="3 4">DSM 105464</strain>
    </source>
</reference>
<dbReference type="Gene3D" id="2.30.40.10">
    <property type="entry name" value="Urease, subunit C, domain 1"/>
    <property type="match status" value="1"/>
</dbReference>
<evidence type="ECO:0000259" key="2">
    <source>
        <dbReference type="Pfam" id="PF01979"/>
    </source>
</evidence>
<dbReference type="STRING" id="34475.A0A4Y9XND6"/>
<feature type="domain" description="Amidohydrolase-related" evidence="2">
    <location>
        <begin position="31"/>
        <end position="170"/>
    </location>
</feature>